<dbReference type="Pfam" id="PF06240">
    <property type="entry name" value="COXG"/>
    <property type="match status" value="1"/>
</dbReference>
<dbReference type="CDD" id="cd07823">
    <property type="entry name" value="SRPBCC_5"/>
    <property type="match status" value="1"/>
</dbReference>
<keyword evidence="2" id="KW-1133">Transmembrane helix</keyword>
<dbReference type="SUPFAM" id="SSF55961">
    <property type="entry name" value="Bet v1-like"/>
    <property type="match status" value="1"/>
</dbReference>
<dbReference type="PANTHER" id="PTHR38588">
    <property type="entry name" value="BLL0334 PROTEIN"/>
    <property type="match status" value="1"/>
</dbReference>
<dbReference type="InterPro" id="IPR023393">
    <property type="entry name" value="START-like_dom_sf"/>
</dbReference>
<keyword evidence="4" id="KW-1185">Reference proteome</keyword>
<dbReference type="OrthoDB" id="9808623at2"/>
<dbReference type="InterPro" id="IPR010419">
    <property type="entry name" value="CO_DH_gsu"/>
</dbReference>
<sequence length="272" mass="27651">MKIDHEFTVSVPVDRAWAVLTDLEAIAPCMPGAQLTGVDGDVYSGKVKIKVGPVVSQYAGNVKFLEKDDANHRAVIDARGRDSRGGGNASAVVTAQLHPDGDRTRVTVETDLKITGRIAQFGSGMIKEVSNKLLGQFVSNLESRLLADGGAAADAKETEATEAATATETAKEAAEETPKEAASAEAKEKAAEPAAAQAGATASAAEGAAAKPAGAAAASATGTATARSVAPAEEAEPLDVLSLAGNSIYKRLIPLAIALVVIIAIIVVLVVT</sequence>
<reference evidence="3 4" key="1">
    <citation type="submission" date="2019-06" db="EMBL/GenBank/DDBJ databases">
        <title>Sequencing the genomes of 1000 actinobacteria strains.</title>
        <authorList>
            <person name="Klenk H.-P."/>
        </authorList>
    </citation>
    <scope>NUCLEOTIDE SEQUENCE [LARGE SCALE GENOMIC DNA]</scope>
    <source>
        <strain evidence="3 4">DSM 43186</strain>
    </source>
</reference>
<feature type="transmembrane region" description="Helical" evidence="2">
    <location>
        <begin position="252"/>
        <end position="271"/>
    </location>
</feature>
<evidence type="ECO:0000256" key="1">
    <source>
        <dbReference type="SAM" id="MobiDB-lite"/>
    </source>
</evidence>
<dbReference type="AlphaFoldDB" id="A0A543IWH7"/>
<evidence type="ECO:0000313" key="3">
    <source>
        <dbReference type="EMBL" id="TQM74926.1"/>
    </source>
</evidence>
<evidence type="ECO:0000256" key="2">
    <source>
        <dbReference type="SAM" id="Phobius"/>
    </source>
</evidence>
<protein>
    <submittedName>
        <fullName evidence="3">Carbon monoxide dehydrogenase subunit G</fullName>
    </submittedName>
</protein>
<comment type="caution">
    <text evidence="3">The sequence shown here is derived from an EMBL/GenBank/DDBJ whole genome shotgun (WGS) entry which is preliminary data.</text>
</comment>
<organism evidence="3 4">
    <name type="scientific">Thermopolyspora flexuosa</name>
    <dbReference type="NCBI Taxonomy" id="103836"/>
    <lineage>
        <taxon>Bacteria</taxon>
        <taxon>Bacillati</taxon>
        <taxon>Actinomycetota</taxon>
        <taxon>Actinomycetes</taxon>
        <taxon>Streptosporangiales</taxon>
        <taxon>Streptosporangiaceae</taxon>
        <taxon>Thermopolyspora</taxon>
    </lineage>
</organism>
<dbReference type="Proteomes" id="UP000319213">
    <property type="component" value="Unassembled WGS sequence"/>
</dbReference>
<keyword evidence="2" id="KW-0812">Transmembrane</keyword>
<feature type="region of interest" description="Disordered" evidence="1">
    <location>
        <begin position="152"/>
        <end position="198"/>
    </location>
</feature>
<name>A0A543IWH7_9ACTN</name>
<dbReference type="PANTHER" id="PTHR38588:SF1">
    <property type="entry name" value="BLL0334 PROTEIN"/>
    <property type="match status" value="1"/>
</dbReference>
<gene>
    <name evidence="3" type="ORF">FHX40_1612</name>
</gene>
<evidence type="ECO:0000313" key="4">
    <source>
        <dbReference type="Proteomes" id="UP000319213"/>
    </source>
</evidence>
<dbReference type="EMBL" id="VFPQ01000001">
    <property type="protein sequence ID" value="TQM74926.1"/>
    <property type="molecule type" value="Genomic_DNA"/>
</dbReference>
<dbReference type="Gene3D" id="3.30.530.20">
    <property type="match status" value="1"/>
</dbReference>
<dbReference type="RefSeq" id="WP_142259024.1">
    <property type="nucleotide sequence ID" value="NZ_BMPV01000003.1"/>
</dbReference>
<accession>A0A543IWH7</accession>
<keyword evidence="2" id="KW-0472">Membrane</keyword>
<feature type="compositionally biased region" description="Basic and acidic residues" evidence="1">
    <location>
        <begin position="169"/>
        <end position="179"/>
    </location>
</feature>
<proteinExistence type="predicted"/>